<protein>
    <submittedName>
        <fullName evidence="1">Hydrogen maturase F tetramerization domain protein</fullName>
    </submittedName>
</protein>
<organism evidence="1">
    <name type="scientific">Myoviridae sp. ctj3P51</name>
    <dbReference type="NCBI Taxonomy" id="2826687"/>
    <lineage>
        <taxon>Viruses</taxon>
        <taxon>Duplodnaviria</taxon>
        <taxon>Heunggongvirae</taxon>
        <taxon>Uroviricota</taxon>
        <taxon>Caudoviricetes</taxon>
    </lineage>
</organism>
<name>A0A8S5NP40_9CAUD</name>
<dbReference type="EMBL" id="BK015217">
    <property type="protein sequence ID" value="DAD96502.1"/>
    <property type="molecule type" value="Genomic_DNA"/>
</dbReference>
<sequence>MKSCKDCIHCSACMHTRTATLDPYQSRPSNKDTGDCADWKGGYTGTNRAWLESLTNGQLADFLTHGLILRLKAEPASIDCYSIKDILYRNTKSDDAITNWLSQNQEYEVITN</sequence>
<accession>A0A8S5NP40</accession>
<evidence type="ECO:0000313" key="1">
    <source>
        <dbReference type="EMBL" id="DAD96502.1"/>
    </source>
</evidence>
<proteinExistence type="predicted"/>
<reference evidence="1" key="1">
    <citation type="journal article" date="2021" name="Proc. Natl. Acad. Sci. U.S.A.">
        <title>A Catalog of Tens of Thousands of Viruses from Human Metagenomes Reveals Hidden Associations with Chronic Diseases.</title>
        <authorList>
            <person name="Tisza M.J."/>
            <person name="Buck C.B."/>
        </authorList>
    </citation>
    <scope>NUCLEOTIDE SEQUENCE</scope>
    <source>
        <strain evidence="1">Ctj3P51</strain>
    </source>
</reference>